<feature type="binding site" evidence="7 8">
    <location>
        <position position="15"/>
    </location>
    <ligand>
        <name>S-adenosyl-L-methionine</name>
        <dbReference type="ChEBI" id="CHEBI:59789"/>
    </ligand>
</feature>
<keyword evidence="1 7" id="KW-0963">Cytoplasm</keyword>
<keyword evidence="6 7" id="KW-0694">RNA-binding</keyword>
<dbReference type="Proteomes" id="UP000199758">
    <property type="component" value="Unassembled WGS sequence"/>
</dbReference>
<evidence type="ECO:0000313" key="10">
    <source>
        <dbReference type="EMBL" id="SHG93416.1"/>
    </source>
</evidence>
<dbReference type="InterPro" id="IPR029063">
    <property type="entry name" value="SAM-dependent_MTases_sf"/>
</dbReference>
<dbReference type="PROSITE" id="PS51689">
    <property type="entry name" value="SAM_RNA_A_N6_MT"/>
    <property type="match status" value="1"/>
</dbReference>
<dbReference type="GO" id="GO:0005829">
    <property type="term" value="C:cytosol"/>
    <property type="evidence" value="ECO:0007669"/>
    <property type="project" value="TreeGrafter"/>
</dbReference>
<feature type="binding site" evidence="7 8">
    <location>
        <position position="86"/>
    </location>
    <ligand>
        <name>S-adenosyl-L-methionine</name>
        <dbReference type="ChEBI" id="CHEBI:59789"/>
    </ligand>
</feature>
<dbReference type="SUPFAM" id="SSF53335">
    <property type="entry name" value="S-adenosyl-L-methionine-dependent methyltransferases"/>
    <property type="match status" value="1"/>
</dbReference>
<dbReference type="PANTHER" id="PTHR11727">
    <property type="entry name" value="DIMETHYLADENOSINE TRANSFERASE"/>
    <property type="match status" value="1"/>
</dbReference>
<evidence type="ECO:0000256" key="8">
    <source>
        <dbReference type="PROSITE-ProRule" id="PRU01026"/>
    </source>
</evidence>
<evidence type="ECO:0000256" key="1">
    <source>
        <dbReference type="ARBA" id="ARBA00022490"/>
    </source>
</evidence>
<feature type="binding site" evidence="7 8">
    <location>
        <position position="61"/>
    </location>
    <ligand>
        <name>S-adenosyl-L-methionine</name>
        <dbReference type="ChEBI" id="CHEBI:59789"/>
    </ligand>
</feature>
<dbReference type="FunFam" id="1.10.8.100:FF:000001">
    <property type="entry name" value="Ribosomal RNA small subunit methyltransferase A"/>
    <property type="match status" value="1"/>
</dbReference>
<dbReference type="Gene3D" id="1.10.8.100">
    <property type="entry name" value="Ribosomal RNA adenine dimethylase-like, domain 2"/>
    <property type="match status" value="1"/>
</dbReference>
<dbReference type="EC" id="2.1.1.182" evidence="7"/>
<proteinExistence type="inferred from homology"/>
<dbReference type="InterPro" id="IPR011530">
    <property type="entry name" value="rRNA_adenine_dimethylase"/>
</dbReference>
<organism evidence="10 11">
    <name type="scientific">Hydrocarboniphaga daqingensis</name>
    <dbReference type="NCBI Taxonomy" id="490188"/>
    <lineage>
        <taxon>Bacteria</taxon>
        <taxon>Pseudomonadati</taxon>
        <taxon>Pseudomonadota</taxon>
        <taxon>Gammaproteobacteria</taxon>
        <taxon>Nevskiales</taxon>
        <taxon>Nevskiaceae</taxon>
        <taxon>Hydrocarboniphaga</taxon>
    </lineage>
</organism>
<evidence type="ECO:0000256" key="6">
    <source>
        <dbReference type="ARBA" id="ARBA00022884"/>
    </source>
</evidence>
<comment type="function">
    <text evidence="7">Specifically dimethylates two adjacent adenosines (A1518 and A1519) in the loop of a conserved hairpin near the 3'-end of 16S rRNA in the 30S particle. May play a critical role in biogenesis of 30S subunits.</text>
</comment>
<dbReference type="EMBL" id="FQWZ01000004">
    <property type="protein sequence ID" value="SHG93416.1"/>
    <property type="molecule type" value="Genomic_DNA"/>
</dbReference>
<dbReference type="InterPro" id="IPR020596">
    <property type="entry name" value="rRNA_Ade_Mease_Trfase_CS"/>
</dbReference>
<evidence type="ECO:0000256" key="5">
    <source>
        <dbReference type="ARBA" id="ARBA00022691"/>
    </source>
</evidence>
<name>A0A1M5NV05_9GAMM</name>
<accession>A0A1M5NV05</accession>
<evidence type="ECO:0000259" key="9">
    <source>
        <dbReference type="SMART" id="SM00650"/>
    </source>
</evidence>
<dbReference type="RefSeq" id="WP_072896859.1">
    <property type="nucleotide sequence ID" value="NZ_FQWZ01000004.1"/>
</dbReference>
<dbReference type="InterPro" id="IPR001737">
    <property type="entry name" value="KsgA/Erm"/>
</dbReference>
<dbReference type="GO" id="GO:0052908">
    <property type="term" value="F:16S rRNA (adenine(1518)-N(6)/adenine(1519)-N(6))-dimethyltransferase activity"/>
    <property type="evidence" value="ECO:0007669"/>
    <property type="project" value="UniProtKB-EC"/>
</dbReference>
<feature type="binding site" evidence="7 8">
    <location>
        <position position="40"/>
    </location>
    <ligand>
        <name>S-adenosyl-L-methionine</name>
        <dbReference type="ChEBI" id="CHEBI:59789"/>
    </ligand>
</feature>
<dbReference type="PANTHER" id="PTHR11727:SF7">
    <property type="entry name" value="DIMETHYLADENOSINE TRANSFERASE-RELATED"/>
    <property type="match status" value="1"/>
</dbReference>
<evidence type="ECO:0000256" key="7">
    <source>
        <dbReference type="HAMAP-Rule" id="MF_00607"/>
    </source>
</evidence>
<dbReference type="AlphaFoldDB" id="A0A1M5NV05"/>
<keyword evidence="4 7" id="KW-0808">Transferase</keyword>
<keyword evidence="3 7" id="KW-0489">Methyltransferase</keyword>
<dbReference type="STRING" id="490188.SAMN04488068_1879"/>
<comment type="subcellular location">
    <subcellularLocation>
        <location evidence="7">Cytoplasm</location>
    </subcellularLocation>
</comment>
<keyword evidence="5 7" id="KW-0949">S-adenosyl-L-methionine</keyword>
<dbReference type="OrthoDB" id="9814755at2"/>
<protein>
    <recommendedName>
        <fullName evidence="7">Ribosomal RNA small subunit methyltransferase A</fullName>
        <ecNumber evidence="7">2.1.1.182</ecNumber>
    </recommendedName>
    <alternativeName>
        <fullName evidence="7">16S rRNA (adenine(1518)-N(6)/adenine(1519)-N(6))-dimethyltransferase</fullName>
    </alternativeName>
    <alternativeName>
        <fullName evidence="7">16S rRNA dimethyladenosine transferase</fullName>
    </alternativeName>
    <alternativeName>
        <fullName evidence="7">16S rRNA dimethylase</fullName>
    </alternativeName>
    <alternativeName>
        <fullName evidence="7">S-adenosylmethionine-6-N', N'-adenosyl(rRNA) dimethyltransferase</fullName>
    </alternativeName>
</protein>
<keyword evidence="2 7" id="KW-0698">rRNA processing</keyword>
<evidence type="ECO:0000256" key="3">
    <source>
        <dbReference type="ARBA" id="ARBA00022603"/>
    </source>
</evidence>
<feature type="binding site" evidence="7 8">
    <location>
        <position position="107"/>
    </location>
    <ligand>
        <name>S-adenosyl-L-methionine</name>
        <dbReference type="ChEBI" id="CHEBI:59789"/>
    </ligand>
</feature>
<dbReference type="InterPro" id="IPR020598">
    <property type="entry name" value="rRNA_Ade_methylase_Trfase_N"/>
</dbReference>
<evidence type="ECO:0000256" key="4">
    <source>
        <dbReference type="ARBA" id="ARBA00022679"/>
    </source>
</evidence>
<gene>
    <name evidence="7" type="primary">rsmA</name>
    <name evidence="7" type="synonym">ksgA</name>
    <name evidence="10" type="ORF">SAMN04488068_1879</name>
</gene>
<dbReference type="Gene3D" id="3.40.50.150">
    <property type="entry name" value="Vaccinia Virus protein VP39"/>
    <property type="match status" value="1"/>
</dbReference>
<feature type="binding site" evidence="7 8">
    <location>
        <position position="13"/>
    </location>
    <ligand>
        <name>S-adenosyl-L-methionine</name>
        <dbReference type="ChEBI" id="CHEBI:59789"/>
    </ligand>
</feature>
<dbReference type="NCBIfam" id="TIGR00755">
    <property type="entry name" value="ksgA"/>
    <property type="match status" value="1"/>
</dbReference>
<dbReference type="HAMAP" id="MF_00607">
    <property type="entry name" value="16SrRNA_methyltr_A"/>
    <property type="match status" value="1"/>
</dbReference>
<keyword evidence="11" id="KW-1185">Reference proteome</keyword>
<dbReference type="Pfam" id="PF00398">
    <property type="entry name" value="RrnaAD"/>
    <property type="match status" value="1"/>
</dbReference>
<reference evidence="10 11" key="1">
    <citation type="submission" date="2016-11" db="EMBL/GenBank/DDBJ databases">
        <authorList>
            <person name="Jaros S."/>
            <person name="Januszkiewicz K."/>
            <person name="Wedrychowicz H."/>
        </authorList>
    </citation>
    <scope>NUCLEOTIDE SEQUENCE [LARGE SCALE GENOMIC DNA]</scope>
    <source>
        <strain evidence="10 11">CGMCC 1.7049</strain>
    </source>
</reference>
<dbReference type="PROSITE" id="PS01131">
    <property type="entry name" value="RRNA_A_DIMETH"/>
    <property type="match status" value="1"/>
</dbReference>
<dbReference type="SMART" id="SM00650">
    <property type="entry name" value="rADc"/>
    <property type="match status" value="1"/>
</dbReference>
<comment type="catalytic activity">
    <reaction evidence="7">
        <text>adenosine(1518)/adenosine(1519) in 16S rRNA + 4 S-adenosyl-L-methionine = N(6)-dimethyladenosine(1518)/N(6)-dimethyladenosine(1519) in 16S rRNA + 4 S-adenosyl-L-homocysteine + 4 H(+)</text>
        <dbReference type="Rhea" id="RHEA:19609"/>
        <dbReference type="Rhea" id="RHEA-COMP:10232"/>
        <dbReference type="Rhea" id="RHEA-COMP:10233"/>
        <dbReference type="ChEBI" id="CHEBI:15378"/>
        <dbReference type="ChEBI" id="CHEBI:57856"/>
        <dbReference type="ChEBI" id="CHEBI:59789"/>
        <dbReference type="ChEBI" id="CHEBI:74411"/>
        <dbReference type="ChEBI" id="CHEBI:74493"/>
        <dbReference type="EC" id="2.1.1.182"/>
    </reaction>
</comment>
<sequence length="264" mass="29191">MSEPRAKKHFGQHFLHDPYVIDRILRTLDPKDGQALIEIGPGPGALTAPLMRRVSRLTVVELDRDVIPHLRQACGDAPGLNIVMADALSVDYAALAPPDQPLRLVGNLPYNISTPLLFHLLGFADRVQDMHFMLQKEVVDRMCAGPDDDAYGRLSVALAARAEVVHLFDVGPGAFKPPPKVESSVVRLRPRAPDFVVDDWKSFDRVVSAAFLMRRKTLTNSLRQLLSAEQIRSAGIDPQLRAERLSAAEFAQLANKLHSLQTTV</sequence>
<dbReference type="InterPro" id="IPR023165">
    <property type="entry name" value="rRNA_Ade_diMease-like_C"/>
</dbReference>
<comment type="similarity">
    <text evidence="7">Belongs to the class I-like SAM-binding methyltransferase superfamily. rRNA adenine N(6)-methyltransferase family. RsmA subfamily.</text>
</comment>
<evidence type="ECO:0000313" key="11">
    <source>
        <dbReference type="Proteomes" id="UP000199758"/>
    </source>
</evidence>
<dbReference type="GO" id="GO:0003723">
    <property type="term" value="F:RNA binding"/>
    <property type="evidence" value="ECO:0007669"/>
    <property type="project" value="UniProtKB-UniRule"/>
</dbReference>
<dbReference type="CDD" id="cd02440">
    <property type="entry name" value="AdoMet_MTases"/>
    <property type="match status" value="1"/>
</dbReference>
<feature type="domain" description="Ribosomal RNA adenine methylase transferase N-terminal" evidence="9">
    <location>
        <begin position="20"/>
        <end position="192"/>
    </location>
</feature>
<evidence type="ECO:0000256" key="2">
    <source>
        <dbReference type="ARBA" id="ARBA00022552"/>
    </source>
</evidence>